<dbReference type="PANTHER" id="PTHR36009">
    <property type="match status" value="1"/>
</dbReference>
<feature type="transmembrane region" description="Helical" evidence="2">
    <location>
        <begin position="34"/>
        <end position="55"/>
    </location>
</feature>
<feature type="transmembrane region" description="Helical" evidence="2">
    <location>
        <begin position="75"/>
        <end position="94"/>
    </location>
</feature>
<proteinExistence type="predicted"/>
<name>A0A2V3J4H4_9FLOR</name>
<feature type="transmembrane region" description="Helical" evidence="2">
    <location>
        <begin position="201"/>
        <end position="220"/>
    </location>
</feature>
<evidence type="ECO:0000256" key="1">
    <source>
        <dbReference type="SAM" id="MobiDB-lite"/>
    </source>
</evidence>
<dbReference type="EMBL" id="NBIV01000006">
    <property type="protein sequence ID" value="PXF49279.1"/>
    <property type="molecule type" value="Genomic_DNA"/>
</dbReference>
<gene>
    <name evidence="3" type="ORF">BWQ96_00853</name>
</gene>
<feature type="transmembrane region" description="Helical" evidence="2">
    <location>
        <begin position="240"/>
        <end position="259"/>
    </location>
</feature>
<keyword evidence="2" id="KW-0472">Membrane</keyword>
<dbReference type="OrthoDB" id="5099at2759"/>
<protein>
    <recommendedName>
        <fullName evidence="5">DUF2834 domain-containing protein</fullName>
    </recommendedName>
</protein>
<organism evidence="3 4">
    <name type="scientific">Gracilariopsis chorda</name>
    <dbReference type="NCBI Taxonomy" id="448386"/>
    <lineage>
        <taxon>Eukaryota</taxon>
        <taxon>Rhodophyta</taxon>
        <taxon>Florideophyceae</taxon>
        <taxon>Rhodymeniophycidae</taxon>
        <taxon>Gracilariales</taxon>
        <taxon>Gracilariaceae</taxon>
        <taxon>Gracilariopsis</taxon>
    </lineage>
</organism>
<evidence type="ECO:0008006" key="5">
    <source>
        <dbReference type="Google" id="ProtNLM"/>
    </source>
</evidence>
<dbReference type="Proteomes" id="UP000247409">
    <property type="component" value="Unassembled WGS sequence"/>
</dbReference>
<feature type="transmembrane region" description="Helical" evidence="2">
    <location>
        <begin position="153"/>
        <end position="173"/>
    </location>
</feature>
<sequence length="267" mass="28738">MMCSRTDEMKTETSSTSTPSKSTSPVPSIRVERVATGVAAAVFAIYGLVLAPGSLTDLGEIGRILSGRLDEVNDLFFAIFNLLGAVSFNFAVLLNPGASRQKLLSTGLFSFLGVFFGFGALGPYLAAREYVPSVSSEEVAAQGITSRVLESRAFSVGLLVYVLWIYAFALGVFTPGTENLHDAIFYAAGVNLFRLFSTDRFASVSVVDLVCLSLATWGPLTEDMRRRGWFAEGRLSESYLTALSIASTPGLGVALYLIMRPRLPKVD</sequence>
<keyword evidence="2" id="KW-0812">Transmembrane</keyword>
<feature type="compositionally biased region" description="Basic and acidic residues" evidence="1">
    <location>
        <begin position="1"/>
        <end position="11"/>
    </location>
</feature>
<dbReference type="AlphaFoldDB" id="A0A2V3J4H4"/>
<evidence type="ECO:0000256" key="2">
    <source>
        <dbReference type="SAM" id="Phobius"/>
    </source>
</evidence>
<evidence type="ECO:0000313" key="4">
    <source>
        <dbReference type="Proteomes" id="UP000247409"/>
    </source>
</evidence>
<comment type="caution">
    <text evidence="3">The sequence shown here is derived from an EMBL/GenBank/DDBJ whole genome shotgun (WGS) entry which is preliminary data.</text>
</comment>
<keyword evidence="2" id="KW-1133">Transmembrane helix</keyword>
<evidence type="ECO:0000313" key="3">
    <source>
        <dbReference type="EMBL" id="PXF49279.1"/>
    </source>
</evidence>
<feature type="compositionally biased region" description="Low complexity" evidence="1">
    <location>
        <begin position="12"/>
        <end position="26"/>
    </location>
</feature>
<reference evidence="3 4" key="1">
    <citation type="journal article" date="2018" name="Mol. Biol. Evol.">
        <title>Analysis of the draft genome of the red seaweed Gracilariopsis chorda provides insights into genome size evolution in Rhodophyta.</title>
        <authorList>
            <person name="Lee J."/>
            <person name="Yang E.C."/>
            <person name="Graf L."/>
            <person name="Yang J.H."/>
            <person name="Qiu H."/>
            <person name="Zel Zion U."/>
            <person name="Chan C.X."/>
            <person name="Stephens T.G."/>
            <person name="Weber A.P.M."/>
            <person name="Boo G.H."/>
            <person name="Boo S.M."/>
            <person name="Kim K.M."/>
            <person name="Shin Y."/>
            <person name="Jung M."/>
            <person name="Lee S.J."/>
            <person name="Yim H.S."/>
            <person name="Lee J.H."/>
            <person name="Bhattacharya D."/>
            <person name="Yoon H.S."/>
        </authorList>
    </citation>
    <scope>NUCLEOTIDE SEQUENCE [LARGE SCALE GENOMIC DNA]</scope>
    <source>
        <strain evidence="3 4">SKKU-2015</strain>
        <tissue evidence="3">Whole body</tissue>
    </source>
</reference>
<accession>A0A2V3J4H4</accession>
<feature type="region of interest" description="Disordered" evidence="1">
    <location>
        <begin position="1"/>
        <end position="26"/>
    </location>
</feature>
<dbReference type="PANTHER" id="PTHR36009:SF3">
    <property type="entry name" value="TRANSMEMBRANE PROTEIN"/>
    <property type="match status" value="1"/>
</dbReference>
<keyword evidence="4" id="KW-1185">Reference proteome</keyword>
<feature type="transmembrane region" description="Helical" evidence="2">
    <location>
        <begin position="106"/>
        <end position="126"/>
    </location>
</feature>